<dbReference type="GO" id="GO:0006995">
    <property type="term" value="P:cellular response to nitrogen starvation"/>
    <property type="evidence" value="ECO:0007669"/>
    <property type="project" value="EnsemblFungi"/>
</dbReference>
<accession>J7RV25</accession>
<dbReference type="Gene3D" id="1.10.8.10">
    <property type="entry name" value="DNA helicase RuvA subunit, C-terminal domain"/>
    <property type="match status" value="1"/>
</dbReference>
<feature type="compositionally biased region" description="Basic and acidic residues" evidence="1">
    <location>
        <begin position="1"/>
        <end position="18"/>
    </location>
</feature>
<dbReference type="SMART" id="SM00546">
    <property type="entry name" value="CUE"/>
    <property type="match status" value="1"/>
</dbReference>
<dbReference type="SUPFAM" id="SSF46934">
    <property type="entry name" value="UBA-like"/>
    <property type="match status" value="1"/>
</dbReference>
<dbReference type="OrthoDB" id="9942608at2759"/>
<dbReference type="GeneID" id="34524397"/>
<dbReference type="PROSITE" id="PS51140">
    <property type="entry name" value="CUE"/>
    <property type="match status" value="1"/>
</dbReference>
<name>J7RV25_HUIN7</name>
<protein>
    <recommendedName>
        <fullName evidence="2">CUE domain-containing protein</fullName>
    </recommendedName>
</protein>
<dbReference type="AlphaFoldDB" id="J7RV25"/>
<feature type="region of interest" description="Disordered" evidence="1">
    <location>
        <begin position="291"/>
        <end position="316"/>
    </location>
</feature>
<dbReference type="OMA" id="KKWQPLP"/>
<dbReference type="FunFam" id="1.10.8.10:FF:000064">
    <property type="entry name" value="Similar to CUE domain-containing protein"/>
    <property type="match status" value="1"/>
</dbReference>
<dbReference type="GO" id="GO:0031624">
    <property type="term" value="F:ubiquitin conjugating enzyme binding"/>
    <property type="evidence" value="ECO:0007669"/>
    <property type="project" value="TreeGrafter"/>
</dbReference>
<dbReference type="Proteomes" id="UP000006310">
    <property type="component" value="Chromosome 2"/>
</dbReference>
<feature type="domain" description="CUE" evidence="2">
    <location>
        <begin position="106"/>
        <end position="149"/>
    </location>
</feature>
<dbReference type="PANTHER" id="PTHR16461:SF5">
    <property type="entry name" value="TOLL-INTERACTING PROTEIN"/>
    <property type="match status" value="1"/>
</dbReference>
<evidence type="ECO:0000259" key="2">
    <source>
        <dbReference type="PROSITE" id="PS51140"/>
    </source>
</evidence>
<sequence length="472" mass="52216">MSESVKSKEAVPEDKPDEPVETIPLEATEPQASKEEAGTKGAPAIQLLDPEPSVVAKEELKAAPKSGNVKTGGSGGVDGEEDGPPLPVRKADNRAPNAVATMRETGENPILVELREAFPNIEEQYVKAVIIASEGALDPAFNALLFLSDPESGKDVELPSRPIRRGDPPLPPKNTKQLEQDELLARQLNEQYNRGQGERPPRGGHRSGPRIRREDFADDAAYEARLRDRERRRHHQMSEREYREVYGDGDEDSWSHFVEKDIPEVAAAANRSLQNTATRVGSWFSGVTKSWMGEEEGGNYGRNNAGAEQLAYDNQQIREQQEALKYYEARKQEQNLPQAPERRRFNSFGARAGEDTLESHGISLNTGELSDDEDIPPQLPSRERTHSHTGDDDDETNESKVVPETTYIDTPETSKGKKQWQPLASEATTTPTKVNATSAPGTTKGKTEAKTKTGIELDDQDDEFNINTEDEL</sequence>
<dbReference type="RefSeq" id="XP_022462993.1">
    <property type="nucleotide sequence ID" value="XM_022611600.1"/>
</dbReference>
<dbReference type="InterPro" id="IPR009060">
    <property type="entry name" value="UBA-like_sf"/>
</dbReference>
<organism evidence="3 4">
    <name type="scientific">Huiozyma naganishii (strain ATCC MYA-139 / BCRC 22969 / CBS 8797 / KCTC 17520 / NBRC 10181 / NCYC 3082 / Yp74L-3)</name>
    <name type="common">Yeast</name>
    <name type="synonym">Kazachstania naganishii</name>
    <dbReference type="NCBI Taxonomy" id="1071383"/>
    <lineage>
        <taxon>Eukaryota</taxon>
        <taxon>Fungi</taxon>
        <taxon>Dikarya</taxon>
        <taxon>Ascomycota</taxon>
        <taxon>Saccharomycotina</taxon>
        <taxon>Saccharomycetes</taxon>
        <taxon>Saccharomycetales</taxon>
        <taxon>Saccharomycetaceae</taxon>
        <taxon>Huiozyma</taxon>
    </lineage>
</organism>
<reference evidence="4" key="2">
    <citation type="submission" date="2012-08" db="EMBL/GenBank/DDBJ databases">
        <title>Genome sequence of Kazachstania naganishii.</title>
        <authorList>
            <person name="Gordon J.L."/>
            <person name="Armisen D."/>
            <person name="Proux-Wera E."/>
            <person name="OhEigeartaigh S.S."/>
            <person name="Byrne K.P."/>
            <person name="Wolfe K.H."/>
        </authorList>
    </citation>
    <scope>NUCLEOTIDE SEQUENCE [LARGE SCALE GENOMIC DNA]</scope>
    <source>
        <strain evidence="4">ATCC MYA-139 / BCRC 22969 / CBS 8797 / CCRC 22969 / KCTC 17520 / NBRC 10181 / NCYC 3082</strain>
    </source>
</reference>
<feature type="compositionally biased region" description="Acidic residues" evidence="1">
    <location>
        <begin position="456"/>
        <end position="472"/>
    </location>
</feature>
<evidence type="ECO:0000313" key="4">
    <source>
        <dbReference type="Proteomes" id="UP000006310"/>
    </source>
</evidence>
<dbReference type="STRING" id="1071383.J7RV25"/>
<dbReference type="InterPro" id="IPR041807">
    <property type="entry name" value="Cue5/Don1_CUE"/>
</dbReference>
<dbReference type="PANTHER" id="PTHR16461">
    <property type="entry name" value="TOLL-INTERACTING PROTEIN"/>
    <property type="match status" value="1"/>
</dbReference>
<dbReference type="GO" id="GO:0036435">
    <property type="term" value="F:K48-linked polyubiquitin modification-dependent protein binding"/>
    <property type="evidence" value="ECO:0007669"/>
    <property type="project" value="EnsemblFungi"/>
</dbReference>
<feature type="compositionally biased region" description="Basic and acidic residues" evidence="1">
    <location>
        <begin position="236"/>
        <end position="246"/>
    </location>
</feature>
<evidence type="ECO:0000313" key="3">
    <source>
        <dbReference type="EMBL" id="CCK68747.1"/>
    </source>
</evidence>
<dbReference type="EMBL" id="HE978315">
    <property type="protein sequence ID" value="CCK68747.1"/>
    <property type="molecule type" value="Genomic_DNA"/>
</dbReference>
<reference evidence="3 4" key="1">
    <citation type="journal article" date="2011" name="Proc. Natl. Acad. Sci. U.S.A.">
        <title>Evolutionary erosion of yeast sex chromosomes by mating-type switching accidents.</title>
        <authorList>
            <person name="Gordon J.L."/>
            <person name="Armisen D."/>
            <person name="Proux-Wera E."/>
            <person name="Oheigeartaigh S.S."/>
            <person name="Byrne K.P."/>
            <person name="Wolfe K.H."/>
        </authorList>
    </citation>
    <scope>NUCLEOTIDE SEQUENCE [LARGE SCALE GENOMIC DNA]</scope>
    <source>
        <strain evidence="4">ATCC MYA-139 / BCRC 22969 / CBS 8797 / CCRC 22969 / KCTC 17520 / NBRC 10181 / NCYC 3082</strain>
    </source>
</reference>
<dbReference type="GO" id="GO:0070530">
    <property type="term" value="F:K63-linked polyubiquitin modification-dependent protein binding"/>
    <property type="evidence" value="ECO:0007669"/>
    <property type="project" value="EnsemblFungi"/>
</dbReference>
<feature type="region of interest" description="Disordered" evidence="1">
    <location>
        <begin position="1"/>
        <end position="95"/>
    </location>
</feature>
<proteinExistence type="predicted"/>
<feature type="compositionally biased region" description="Basic and acidic residues" evidence="1">
    <location>
        <begin position="381"/>
        <end position="390"/>
    </location>
</feature>
<feature type="region of interest" description="Disordered" evidence="1">
    <location>
        <begin position="150"/>
        <end position="252"/>
    </location>
</feature>
<feature type="compositionally biased region" description="Polar residues" evidence="1">
    <location>
        <begin position="426"/>
        <end position="440"/>
    </location>
</feature>
<keyword evidence="4" id="KW-1185">Reference proteome</keyword>
<dbReference type="GO" id="GO:0006511">
    <property type="term" value="P:ubiquitin-dependent protein catabolic process"/>
    <property type="evidence" value="ECO:0007669"/>
    <property type="project" value="EnsemblFungi"/>
</dbReference>
<gene>
    <name evidence="3" type="primary">KNAG0B03050</name>
    <name evidence="3" type="ordered locus">KNAG_0B03050</name>
</gene>
<feature type="compositionally biased region" description="Basic and acidic residues" evidence="1">
    <location>
        <begin position="445"/>
        <end position="455"/>
    </location>
</feature>
<dbReference type="GO" id="GO:0043130">
    <property type="term" value="F:ubiquitin binding"/>
    <property type="evidence" value="ECO:0007669"/>
    <property type="project" value="EnsemblFungi"/>
</dbReference>
<evidence type="ECO:0000256" key="1">
    <source>
        <dbReference type="SAM" id="MobiDB-lite"/>
    </source>
</evidence>
<dbReference type="InterPro" id="IPR003892">
    <property type="entry name" value="CUE"/>
</dbReference>
<feature type="region of interest" description="Disordered" evidence="1">
    <location>
        <begin position="328"/>
        <end position="472"/>
    </location>
</feature>
<dbReference type="eggNOG" id="KOG0504">
    <property type="taxonomic scope" value="Eukaryota"/>
</dbReference>
<dbReference type="KEGG" id="kng:KNAG_0B03050"/>
<dbReference type="GO" id="GO:0005737">
    <property type="term" value="C:cytoplasm"/>
    <property type="evidence" value="ECO:0007669"/>
    <property type="project" value="TreeGrafter"/>
</dbReference>
<dbReference type="Pfam" id="PF02845">
    <property type="entry name" value="CUE"/>
    <property type="match status" value="1"/>
</dbReference>
<dbReference type="GO" id="GO:0030674">
    <property type="term" value="F:protein-macromolecule adaptor activity"/>
    <property type="evidence" value="ECO:0007669"/>
    <property type="project" value="EnsemblFungi"/>
</dbReference>
<dbReference type="HOGENOM" id="CLU_052404_0_0_1"/>
<dbReference type="CDD" id="cd14372">
    <property type="entry name" value="CUE_Cue5p_like"/>
    <property type="match status" value="1"/>
</dbReference>